<evidence type="ECO:0000256" key="12">
    <source>
        <dbReference type="RuleBase" id="RU364066"/>
    </source>
</evidence>
<feature type="domain" description="NADH-ubiquinone oxidoreductase 51kDa subunit iron-sulphur binding" evidence="13">
    <location>
        <begin position="328"/>
        <end position="373"/>
    </location>
</feature>
<dbReference type="GO" id="GO:0051287">
    <property type="term" value="F:NAD binding"/>
    <property type="evidence" value="ECO:0007669"/>
    <property type="project" value="UniProtKB-UniRule"/>
</dbReference>
<evidence type="ECO:0000256" key="7">
    <source>
        <dbReference type="ARBA" id="ARBA00022723"/>
    </source>
</evidence>
<dbReference type="InterPro" id="IPR019554">
    <property type="entry name" value="Soluble_ligand-bd"/>
</dbReference>
<dbReference type="InterPro" id="IPR037225">
    <property type="entry name" value="Nuo51_FMN-bd_sf"/>
</dbReference>
<evidence type="ECO:0000256" key="1">
    <source>
        <dbReference type="ARBA" id="ARBA00001917"/>
    </source>
</evidence>
<dbReference type="PROSITE" id="PS00645">
    <property type="entry name" value="COMPLEX1_51K_2"/>
    <property type="match status" value="1"/>
</dbReference>
<comment type="cofactor">
    <cofactor evidence="1 12">
        <name>FMN</name>
        <dbReference type="ChEBI" id="CHEBI:58210"/>
    </cofactor>
</comment>
<evidence type="ECO:0000256" key="5">
    <source>
        <dbReference type="ARBA" id="ARBA00022630"/>
    </source>
</evidence>
<dbReference type="SMART" id="SM00928">
    <property type="entry name" value="NADH_4Fe-4S"/>
    <property type="match status" value="1"/>
</dbReference>
<organism evidence="14 15">
    <name type="scientific">Bellilinea caldifistulae</name>
    <dbReference type="NCBI Taxonomy" id="360411"/>
    <lineage>
        <taxon>Bacteria</taxon>
        <taxon>Bacillati</taxon>
        <taxon>Chloroflexota</taxon>
        <taxon>Anaerolineae</taxon>
        <taxon>Anaerolineales</taxon>
        <taxon>Anaerolineaceae</taxon>
        <taxon>Bellilinea</taxon>
    </lineage>
</organism>
<dbReference type="PATRIC" id="fig|360411.5.peg.98"/>
<dbReference type="GO" id="GO:0008137">
    <property type="term" value="F:NADH dehydrogenase (ubiquinone) activity"/>
    <property type="evidence" value="ECO:0007669"/>
    <property type="project" value="InterPro"/>
</dbReference>
<keyword evidence="10 12" id="KW-0411">Iron-sulfur</keyword>
<evidence type="ECO:0000256" key="3">
    <source>
        <dbReference type="ARBA" id="ARBA00007523"/>
    </source>
</evidence>
<comment type="catalytic activity">
    <reaction evidence="12">
        <text>a quinone + NADH + 5 H(+)(in) = a quinol + NAD(+) + 4 H(+)(out)</text>
        <dbReference type="Rhea" id="RHEA:57888"/>
        <dbReference type="ChEBI" id="CHEBI:15378"/>
        <dbReference type="ChEBI" id="CHEBI:24646"/>
        <dbReference type="ChEBI" id="CHEBI:57540"/>
        <dbReference type="ChEBI" id="CHEBI:57945"/>
        <dbReference type="ChEBI" id="CHEBI:132124"/>
    </reaction>
</comment>
<dbReference type="EMBL" id="LGHJ01000011">
    <property type="protein sequence ID" value="KPL76677.1"/>
    <property type="molecule type" value="Genomic_DNA"/>
</dbReference>
<dbReference type="InterPro" id="IPR019575">
    <property type="entry name" value="Nuop51_4Fe4S-bd"/>
</dbReference>
<evidence type="ECO:0000256" key="9">
    <source>
        <dbReference type="ARBA" id="ARBA00023004"/>
    </source>
</evidence>
<name>A0A0P6X4P1_9CHLR</name>
<comment type="similarity">
    <text evidence="3 12">Belongs to the complex I 51 kDa subunit family.</text>
</comment>
<evidence type="ECO:0000256" key="10">
    <source>
        <dbReference type="ARBA" id="ARBA00023014"/>
    </source>
</evidence>
<dbReference type="SUPFAM" id="SSF142019">
    <property type="entry name" value="Nqo1 FMN-binding domain-like"/>
    <property type="match status" value="1"/>
</dbReference>
<dbReference type="GO" id="GO:0048038">
    <property type="term" value="F:quinone binding"/>
    <property type="evidence" value="ECO:0007669"/>
    <property type="project" value="UniProtKB-KW"/>
</dbReference>
<keyword evidence="14" id="KW-0560">Oxidoreductase</keyword>
<dbReference type="Pfam" id="PF10531">
    <property type="entry name" value="SLBB"/>
    <property type="match status" value="1"/>
</dbReference>
<evidence type="ECO:0000313" key="15">
    <source>
        <dbReference type="Proteomes" id="UP000050514"/>
    </source>
</evidence>
<keyword evidence="11 12" id="KW-0520">NAD</keyword>
<keyword evidence="6 12" id="KW-0288">FMN</keyword>
<dbReference type="PANTHER" id="PTHR43578">
    <property type="entry name" value="NADH-QUINONE OXIDOREDUCTASE SUBUNIT F"/>
    <property type="match status" value="1"/>
</dbReference>
<dbReference type="AlphaFoldDB" id="A0A0P6X4P1"/>
<dbReference type="GO" id="GO:0051539">
    <property type="term" value="F:4 iron, 4 sulfur cluster binding"/>
    <property type="evidence" value="ECO:0007669"/>
    <property type="project" value="UniProtKB-UniRule"/>
</dbReference>
<evidence type="ECO:0000256" key="4">
    <source>
        <dbReference type="ARBA" id="ARBA00022485"/>
    </source>
</evidence>
<keyword evidence="9 12" id="KW-0408">Iron</keyword>
<dbReference type="FunFam" id="1.20.1440.230:FF:000001">
    <property type="entry name" value="Mitochondrial NADH dehydrogenase flavoprotein 1"/>
    <property type="match status" value="1"/>
</dbReference>
<dbReference type="NCBIfam" id="NF010120">
    <property type="entry name" value="PRK13596.1"/>
    <property type="match status" value="1"/>
</dbReference>
<dbReference type="FunFam" id="3.40.50.11540:FF:000001">
    <property type="entry name" value="NADH dehydrogenase [ubiquinone] flavoprotein 1, mitochondrial"/>
    <property type="match status" value="1"/>
</dbReference>
<dbReference type="STRING" id="360411.AC812_05010"/>
<dbReference type="OrthoDB" id="9761899at2"/>
<comment type="caution">
    <text evidence="14">The sequence shown here is derived from an EMBL/GenBank/DDBJ whole genome shotgun (WGS) entry which is preliminary data.</text>
</comment>
<evidence type="ECO:0000259" key="13">
    <source>
        <dbReference type="SMART" id="SM00928"/>
    </source>
</evidence>
<dbReference type="GO" id="GO:0016491">
    <property type="term" value="F:oxidoreductase activity"/>
    <property type="evidence" value="ECO:0007669"/>
    <property type="project" value="UniProtKB-KW"/>
</dbReference>
<evidence type="ECO:0000256" key="2">
    <source>
        <dbReference type="ARBA" id="ARBA00001966"/>
    </source>
</evidence>
<keyword evidence="7 12" id="KW-0479">Metal-binding</keyword>
<dbReference type="Proteomes" id="UP000050514">
    <property type="component" value="Unassembled WGS sequence"/>
</dbReference>
<dbReference type="GO" id="GO:0010181">
    <property type="term" value="F:FMN binding"/>
    <property type="evidence" value="ECO:0007669"/>
    <property type="project" value="InterPro"/>
</dbReference>
<dbReference type="GO" id="GO:0046872">
    <property type="term" value="F:metal ion binding"/>
    <property type="evidence" value="ECO:0007669"/>
    <property type="project" value="UniProtKB-KW"/>
</dbReference>
<evidence type="ECO:0000256" key="6">
    <source>
        <dbReference type="ARBA" id="ARBA00022643"/>
    </source>
</evidence>
<evidence type="ECO:0000313" key="14">
    <source>
        <dbReference type="EMBL" id="KPL76677.1"/>
    </source>
</evidence>
<dbReference type="PROSITE" id="PS00644">
    <property type="entry name" value="COMPLEX1_51K_1"/>
    <property type="match status" value="1"/>
</dbReference>
<dbReference type="InterPro" id="IPR001949">
    <property type="entry name" value="NADH-UbQ_OxRdtase_51kDa_CS"/>
</dbReference>
<dbReference type="InterPro" id="IPR037207">
    <property type="entry name" value="Nuop51_4Fe4S-bd_sf"/>
</dbReference>
<dbReference type="Gene3D" id="1.20.1440.230">
    <property type="entry name" value="NADH-ubiquinone oxidoreductase 51kDa subunit, iron-sulphur binding domain"/>
    <property type="match status" value="1"/>
</dbReference>
<keyword evidence="8" id="KW-1278">Translocase</keyword>
<dbReference type="Gene3D" id="3.40.50.11540">
    <property type="entry name" value="NADH-ubiquinone oxidoreductase 51kDa subunit"/>
    <property type="match status" value="1"/>
</dbReference>
<accession>A0A0P6X4P1</accession>
<reference evidence="14 15" key="1">
    <citation type="submission" date="2015-07" db="EMBL/GenBank/DDBJ databases">
        <title>Draft genome of Bellilinea caldifistulae DSM 17877.</title>
        <authorList>
            <person name="Hemp J."/>
            <person name="Ward L.M."/>
            <person name="Pace L.A."/>
            <person name="Fischer W.W."/>
        </authorList>
    </citation>
    <scope>NUCLEOTIDE SEQUENCE [LARGE SCALE GENOMIC DNA]</scope>
    <source>
        <strain evidence="14 15">GOMI-1</strain>
    </source>
</reference>
<proteinExistence type="inferred from homology"/>
<dbReference type="Pfam" id="PF01512">
    <property type="entry name" value="Complex1_51K"/>
    <property type="match status" value="1"/>
</dbReference>
<protein>
    <recommendedName>
        <fullName evidence="12">NADH-quinone oxidoreductase subunit F</fullName>
        <ecNumber evidence="12">7.1.1.-</ecNumber>
    </recommendedName>
</protein>
<dbReference type="Gene3D" id="3.10.20.600">
    <property type="match status" value="1"/>
</dbReference>
<keyword evidence="5 12" id="KW-0285">Flavoprotein</keyword>
<evidence type="ECO:0000256" key="11">
    <source>
        <dbReference type="ARBA" id="ARBA00023027"/>
    </source>
</evidence>
<evidence type="ECO:0000256" key="8">
    <source>
        <dbReference type="ARBA" id="ARBA00022967"/>
    </source>
</evidence>
<dbReference type="PANTHER" id="PTHR43578:SF3">
    <property type="entry name" value="NADH-QUINONE OXIDOREDUCTASE SUBUNIT F"/>
    <property type="match status" value="1"/>
</dbReference>
<dbReference type="InterPro" id="IPR011537">
    <property type="entry name" value="NADH-UbQ_OxRdtase_suF"/>
</dbReference>
<keyword evidence="4 12" id="KW-0004">4Fe-4S</keyword>
<dbReference type="NCBIfam" id="TIGR01959">
    <property type="entry name" value="nuoF_fam"/>
    <property type="match status" value="1"/>
</dbReference>
<dbReference type="InterPro" id="IPR011538">
    <property type="entry name" value="Nuo51_FMN-bd"/>
</dbReference>
<comment type="cofactor">
    <cofactor evidence="2 12">
        <name>[4Fe-4S] cluster</name>
        <dbReference type="ChEBI" id="CHEBI:49883"/>
    </cofactor>
</comment>
<keyword evidence="15" id="KW-1185">Reference proteome</keyword>
<sequence length="423" mass="46349">MSQHILLRHRDIPHLDRLEVYQQHGGFEAFRKAVTSLQPTEVIQVVKDSGLRGRGGAGFPTGLKWSFCPNTIWPHYVVANADESEPGTFKDREIMESNPFQFLEGLMIAAFAIQANTAYIYLRGEYWHIGKLLDQKIAELEAAGLLGEGLFGTNYSLRLYTHMGAGAYICGEETALLESLEGKLGQPRLRPPFPAVAGLYARPTVINNVETLANVPPIIQNGAAWYRDFGTDKSPGVKIFSLSGHVNRPGNYELPLGTTFRELIYNYGGGIPEGRNIKAIMSAGASSTLIMADERALDTPMDYESLVGLGASLGSASVIVLDETVNMAWLAQKTTHFFKHESCGKCTPCREGTYWMTHILDRIVAGKAAEADVELLQAVAGQMQGKCLCALGEFSILPVLSSIQKFRSDYLEKVATPSLEVQS</sequence>
<keyword evidence="12" id="KW-0874">Quinone</keyword>
<dbReference type="SUPFAM" id="SSF140490">
    <property type="entry name" value="Nqo1C-terminal domain-like"/>
    <property type="match status" value="1"/>
</dbReference>
<dbReference type="EC" id="7.1.1.-" evidence="12"/>
<comment type="function">
    <text evidence="12">NDH-1 shuttles electrons from NADH, via FMN and iron-sulfur (Fe-S) centers, to quinones in the respiratory chain.</text>
</comment>
<dbReference type="Gene3D" id="6.10.250.1450">
    <property type="match status" value="1"/>
</dbReference>
<dbReference type="Pfam" id="PF10589">
    <property type="entry name" value="NADH_4Fe-4S"/>
    <property type="match status" value="1"/>
</dbReference>
<dbReference type="SUPFAM" id="SSF142984">
    <property type="entry name" value="Nqo1 middle domain-like"/>
    <property type="match status" value="1"/>
</dbReference>
<gene>
    <name evidence="14" type="ORF">AC812_05010</name>
</gene>
<dbReference type="RefSeq" id="WP_061919830.1">
    <property type="nucleotide sequence ID" value="NZ_DF967971.1"/>
</dbReference>